<evidence type="ECO:0000256" key="4">
    <source>
        <dbReference type="RuleBase" id="RU362063"/>
    </source>
</evidence>
<dbReference type="HOGENOM" id="CLU_1223679_0_0_0"/>
<keyword evidence="7" id="KW-1185">Reference proteome</keyword>
<dbReference type="PANTHER" id="PTHR36307">
    <property type="entry name" value="FLAGELLA BASAL BODY P-RING FORMATION PROTEIN FLGA"/>
    <property type="match status" value="1"/>
</dbReference>
<dbReference type="RefSeq" id="WP_005006774.1">
    <property type="nucleotide sequence ID" value="NZ_HG422173.1"/>
</dbReference>
<dbReference type="SMART" id="SM00858">
    <property type="entry name" value="SAF"/>
    <property type="match status" value="1"/>
</dbReference>
<reference evidence="6 7" key="1">
    <citation type="journal article" date="2013" name="Front. Microbiol.">
        <title>The genome of Nitrospina gracilis illuminates the metabolism and evolution of the major marine nitrite oxidizer.</title>
        <authorList>
            <person name="Luecker S."/>
            <person name="Nowka B."/>
            <person name="Rattei T."/>
            <person name="Spieck E."/>
            <person name="and Daims H."/>
        </authorList>
    </citation>
    <scope>NUCLEOTIDE SEQUENCE [LARGE SCALE GENOMIC DNA]</scope>
    <source>
        <strain evidence="6 7">3/211</strain>
    </source>
</reference>
<keyword evidence="6" id="KW-0969">Cilium</keyword>
<dbReference type="Pfam" id="PF13144">
    <property type="entry name" value="ChapFlgA"/>
    <property type="match status" value="1"/>
</dbReference>
<keyword evidence="4" id="KW-1005">Bacterial flagellum biogenesis</keyword>
<dbReference type="GO" id="GO:0044780">
    <property type="term" value="P:bacterial-type flagellum assembly"/>
    <property type="evidence" value="ECO:0007669"/>
    <property type="project" value="InterPro"/>
</dbReference>
<evidence type="ECO:0000256" key="3">
    <source>
        <dbReference type="ARBA" id="ARBA00022764"/>
    </source>
</evidence>
<dbReference type="InterPro" id="IPR013974">
    <property type="entry name" value="SAF"/>
</dbReference>
<organism evidence="6 7">
    <name type="scientific">Nitrospina gracilis (strain 3/211)</name>
    <dbReference type="NCBI Taxonomy" id="1266370"/>
    <lineage>
        <taxon>Bacteria</taxon>
        <taxon>Pseudomonadati</taxon>
        <taxon>Nitrospinota/Tectimicrobiota group</taxon>
        <taxon>Nitrospinota</taxon>
        <taxon>Nitrospinia</taxon>
        <taxon>Nitrospinales</taxon>
        <taxon>Nitrospinaceae</taxon>
        <taxon>Nitrospina</taxon>
    </lineage>
</organism>
<evidence type="ECO:0000313" key="6">
    <source>
        <dbReference type="EMBL" id="CCQ89887.1"/>
    </source>
</evidence>
<dbReference type="PANTHER" id="PTHR36307:SF1">
    <property type="entry name" value="FLAGELLA BASAL BODY P-RING FORMATION PROTEIN FLGA"/>
    <property type="match status" value="1"/>
</dbReference>
<protein>
    <recommendedName>
        <fullName evidence="4">Flagella basal body P-ring formation protein FlgA</fullName>
    </recommendedName>
</protein>
<accession>M1Z9N2</accession>
<evidence type="ECO:0000256" key="1">
    <source>
        <dbReference type="ARBA" id="ARBA00004418"/>
    </source>
</evidence>
<comment type="subcellular location">
    <subcellularLocation>
        <location evidence="1 4">Periplasm</location>
    </subcellularLocation>
</comment>
<dbReference type="EMBL" id="CAQJ01000020">
    <property type="protein sequence ID" value="CCQ89887.1"/>
    <property type="molecule type" value="Genomic_DNA"/>
</dbReference>
<keyword evidence="6" id="KW-0282">Flagellum</keyword>
<dbReference type="OrthoDB" id="1669037at2"/>
<dbReference type="NCBIfam" id="TIGR03170">
    <property type="entry name" value="flgA_cterm"/>
    <property type="match status" value="1"/>
</dbReference>
<feature type="domain" description="SAF" evidence="5">
    <location>
        <begin position="100"/>
        <end position="163"/>
    </location>
</feature>
<dbReference type="Gene3D" id="2.30.30.760">
    <property type="match status" value="1"/>
</dbReference>
<evidence type="ECO:0000259" key="5">
    <source>
        <dbReference type="SMART" id="SM00858"/>
    </source>
</evidence>
<dbReference type="Proteomes" id="UP000011704">
    <property type="component" value="Unassembled WGS sequence"/>
</dbReference>
<gene>
    <name evidence="6" type="ORF">NITGR_180017</name>
</gene>
<evidence type="ECO:0000313" key="7">
    <source>
        <dbReference type="Proteomes" id="UP000011704"/>
    </source>
</evidence>
<dbReference type="InterPro" id="IPR039246">
    <property type="entry name" value="Flagellar_FlgA"/>
</dbReference>
<dbReference type="InterPro" id="IPR017585">
    <property type="entry name" value="SAF_FlgA"/>
</dbReference>
<sequence length="226" mass="25273">MGTWSLPVWAASTQVIEAKAIQQMARQFLTRQLTWAPDRMKMDVFYKGGDVSLPEGEVDFEFRLPGHKNRTGTIPFNLTFRVDNVIKHRVTLLANVEVLFDVVQATRTLRRGDVISSDDVKLVQVASTNPIMNNVMTNVDDVIGQEVVSNLGSGDMISNYMIRRVHVVKRGDRILLVAEKGPLRITAPGLVEENGFQDAIVKVKNLQTQKTVYGTVKDSKTVTVDF</sequence>
<comment type="function">
    <text evidence="4">Involved in the assembly process of the P-ring formation. It may associate with FlgF on the rod constituting a structure essential for the P-ring assembly or may act as a modulator protein for the P-ring assembly.</text>
</comment>
<dbReference type="CDD" id="cd11614">
    <property type="entry name" value="SAF_CpaB_FlgA_like"/>
    <property type="match status" value="1"/>
</dbReference>
<proteinExistence type="inferred from homology"/>
<keyword evidence="2" id="KW-0732">Signal</keyword>
<name>M1Z9N2_NITG3</name>
<comment type="similarity">
    <text evidence="4">Belongs to the FlgA family.</text>
</comment>
<keyword evidence="6" id="KW-0966">Cell projection</keyword>
<comment type="caution">
    <text evidence="6">The sequence shown here is derived from an EMBL/GenBank/DDBJ whole genome shotgun (WGS) entry which is preliminary data.</text>
</comment>
<keyword evidence="3 4" id="KW-0574">Periplasm</keyword>
<evidence type="ECO:0000256" key="2">
    <source>
        <dbReference type="ARBA" id="ARBA00022729"/>
    </source>
</evidence>
<dbReference type="AlphaFoldDB" id="M1Z9N2"/>
<dbReference type="Gene3D" id="3.90.1210.10">
    <property type="entry name" value="Antifreeze-like/N-acetylneuraminic acid synthase C-terminal domain"/>
    <property type="match status" value="1"/>
</dbReference>
<dbReference type="InParanoid" id="M1Z9N2"/>
<dbReference type="STRING" id="1266370.NITGR_180017"/>
<dbReference type="GO" id="GO:0042597">
    <property type="term" value="C:periplasmic space"/>
    <property type="evidence" value="ECO:0007669"/>
    <property type="project" value="UniProtKB-SubCell"/>
</dbReference>